<dbReference type="AlphaFoldDB" id="A0A3M2S3M6"/>
<dbReference type="InterPro" id="IPR029058">
    <property type="entry name" value="AB_hydrolase_fold"/>
</dbReference>
<dbReference type="EMBL" id="NKUJ01000145">
    <property type="protein sequence ID" value="RMJ12151.1"/>
    <property type="molecule type" value="Genomic_DNA"/>
</dbReference>
<dbReference type="InterPro" id="IPR050300">
    <property type="entry name" value="GDXG_lipolytic_enzyme"/>
</dbReference>
<dbReference type="Gene3D" id="3.40.50.1820">
    <property type="entry name" value="alpha/beta hydrolase"/>
    <property type="match status" value="1"/>
</dbReference>
<evidence type="ECO:0000313" key="4">
    <source>
        <dbReference type="Proteomes" id="UP000277212"/>
    </source>
</evidence>
<protein>
    <recommendedName>
        <fullName evidence="2">Alpha/beta hydrolase fold-3 domain-containing protein</fullName>
    </recommendedName>
</protein>
<dbReference type="PANTHER" id="PTHR48081:SF8">
    <property type="entry name" value="ALPHA_BETA HYDROLASE FOLD-3 DOMAIN-CONTAINING PROTEIN-RELATED"/>
    <property type="match status" value="1"/>
</dbReference>
<keyword evidence="4" id="KW-1185">Reference proteome</keyword>
<feature type="domain" description="Alpha/beta hydrolase fold-3" evidence="2">
    <location>
        <begin position="112"/>
        <end position="319"/>
    </location>
</feature>
<evidence type="ECO:0000256" key="1">
    <source>
        <dbReference type="ARBA" id="ARBA00022801"/>
    </source>
</evidence>
<dbReference type="Pfam" id="PF07859">
    <property type="entry name" value="Abhydrolase_3"/>
    <property type="match status" value="1"/>
</dbReference>
<dbReference type="Proteomes" id="UP000277212">
    <property type="component" value="Unassembled WGS sequence"/>
</dbReference>
<evidence type="ECO:0000313" key="3">
    <source>
        <dbReference type="EMBL" id="RMJ12151.1"/>
    </source>
</evidence>
<dbReference type="OrthoDB" id="408631at2759"/>
<keyword evidence="1" id="KW-0378">Hydrolase</keyword>
<reference evidence="3 4" key="1">
    <citation type="submission" date="2017-06" db="EMBL/GenBank/DDBJ databases">
        <title>Comparative genomic analysis of Ambrosia Fusariam Clade fungi.</title>
        <authorList>
            <person name="Stajich J.E."/>
            <person name="Carrillo J."/>
            <person name="Kijimoto T."/>
            <person name="Eskalen A."/>
            <person name="O'Donnell K."/>
            <person name="Kasson M."/>
        </authorList>
    </citation>
    <scope>NUCLEOTIDE SEQUENCE [LARGE SCALE GENOMIC DNA]</scope>
    <source>
        <strain evidence="3">UCR3666</strain>
    </source>
</reference>
<dbReference type="STRING" id="2010991.A0A3M2S3M6"/>
<proteinExistence type="predicted"/>
<dbReference type="InterPro" id="IPR013094">
    <property type="entry name" value="AB_hydrolase_3"/>
</dbReference>
<dbReference type="GO" id="GO:0016787">
    <property type="term" value="F:hydrolase activity"/>
    <property type="evidence" value="ECO:0007669"/>
    <property type="project" value="UniProtKB-KW"/>
</dbReference>
<name>A0A3M2S3M6_9HYPO</name>
<organism evidence="3 4">
    <name type="scientific">Fusarium kuroshium</name>
    <dbReference type="NCBI Taxonomy" id="2010991"/>
    <lineage>
        <taxon>Eukaryota</taxon>
        <taxon>Fungi</taxon>
        <taxon>Dikarya</taxon>
        <taxon>Ascomycota</taxon>
        <taxon>Pezizomycotina</taxon>
        <taxon>Sordariomycetes</taxon>
        <taxon>Hypocreomycetidae</taxon>
        <taxon>Hypocreales</taxon>
        <taxon>Nectriaceae</taxon>
        <taxon>Fusarium</taxon>
        <taxon>Fusarium solani species complex</taxon>
    </lineage>
</organism>
<accession>A0A3M2S3M6</accession>
<dbReference type="PANTHER" id="PTHR48081">
    <property type="entry name" value="AB HYDROLASE SUPERFAMILY PROTEIN C4A8.06C"/>
    <property type="match status" value="1"/>
</dbReference>
<gene>
    <name evidence="3" type="ORF">CDV36_008204</name>
</gene>
<sequence length="345" mass="37772">MKTKSTPEYAEVTADFKPLPKHGHLSEKIPEYVAAEDLIRAGYKPIWGAPDFPSMRAIAGNADAPMPPGGPDRYREVVTELIQFPVRDGTLIGLKVYKSPNVVEDATLMYRMHGGGMVVGSHEVDGAENVYAATNPNIVVVSVDYRLAPEHPFPIPFQDSYDGLLWCKENAKTLGVNPEKIILSGSSAGGSLAATVAVQARDDGLTGIIAQVLHFPLTCHPKLFPRDKYEFGSYIQNSENAVLSSVLYELSLDAHTPNAEHDWRHSPLLAKSHAGLPPTLIQCAGVDILRDDAFAYAEALEADGVEVELHVYSGVPHCFPVILTQIPQVATFYERYTNFLEKYAK</sequence>
<evidence type="ECO:0000259" key="2">
    <source>
        <dbReference type="Pfam" id="PF07859"/>
    </source>
</evidence>
<comment type="caution">
    <text evidence="3">The sequence shown here is derived from an EMBL/GenBank/DDBJ whole genome shotgun (WGS) entry which is preliminary data.</text>
</comment>
<dbReference type="SUPFAM" id="SSF53474">
    <property type="entry name" value="alpha/beta-Hydrolases"/>
    <property type="match status" value="1"/>
</dbReference>